<dbReference type="Pfam" id="PF00126">
    <property type="entry name" value="HTH_1"/>
    <property type="match status" value="1"/>
</dbReference>
<dbReference type="GO" id="GO:0003700">
    <property type="term" value="F:DNA-binding transcription factor activity"/>
    <property type="evidence" value="ECO:0007669"/>
    <property type="project" value="InterPro"/>
</dbReference>
<feature type="domain" description="HTH lysR-type" evidence="5">
    <location>
        <begin position="3"/>
        <end position="60"/>
    </location>
</feature>
<evidence type="ECO:0000259" key="5">
    <source>
        <dbReference type="PROSITE" id="PS50931"/>
    </source>
</evidence>
<comment type="similarity">
    <text evidence="1">Belongs to the LysR transcriptional regulatory family.</text>
</comment>
<evidence type="ECO:0000313" key="7">
    <source>
        <dbReference type="Proteomes" id="UP000585363"/>
    </source>
</evidence>
<keyword evidence="3" id="KW-0238">DNA-binding</keyword>
<dbReference type="InterPro" id="IPR036390">
    <property type="entry name" value="WH_DNA-bd_sf"/>
</dbReference>
<accession>A0A848MIW0</accession>
<comment type="caution">
    <text evidence="6">The sequence shown here is derived from an EMBL/GenBank/DDBJ whole genome shotgun (WGS) entry which is preliminary data.</text>
</comment>
<dbReference type="RefSeq" id="WP_169404086.1">
    <property type="nucleotide sequence ID" value="NZ_JAADJU010000008.1"/>
</dbReference>
<dbReference type="Proteomes" id="UP000585363">
    <property type="component" value="Unassembled WGS sequence"/>
</dbReference>
<dbReference type="PANTHER" id="PTHR30126">
    <property type="entry name" value="HTH-TYPE TRANSCRIPTIONAL REGULATOR"/>
    <property type="match status" value="1"/>
</dbReference>
<proteinExistence type="inferred from homology"/>
<dbReference type="SUPFAM" id="SSF46785">
    <property type="entry name" value="Winged helix' DNA-binding domain"/>
    <property type="match status" value="1"/>
</dbReference>
<dbReference type="Gene3D" id="3.40.190.290">
    <property type="match status" value="1"/>
</dbReference>
<evidence type="ECO:0000256" key="1">
    <source>
        <dbReference type="ARBA" id="ARBA00009437"/>
    </source>
</evidence>
<organism evidence="6 7">
    <name type="scientific">Rouxiella aceris</name>
    <dbReference type="NCBI Taxonomy" id="2703884"/>
    <lineage>
        <taxon>Bacteria</taxon>
        <taxon>Pseudomonadati</taxon>
        <taxon>Pseudomonadota</taxon>
        <taxon>Gammaproteobacteria</taxon>
        <taxon>Enterobacterales</taxon>
        <taxon>Yersiniaceae</taxon>
        <taxon>Rouxiella</taxon>
    </lineage>
</organism>
<dbReference type="PROSITE" id="PS50931">
    <property type="entry name" value="HTH_LYSR"/>
    <property type="match status" value="1"/>
</dbReference>
<protein>
    <submittedName>
        <fullName evidence="6">LysR family transcriptional regulator</fullName>
    </submittedName>
</protein>
<dbReference type="Gene3D" id="1.10.10.10">
    <property type="entry name" value="Winged helix-like DNA-binding domain superfamily/Winged helix DNA-binding domain"/>
    <property type="match status" value="1"/>
</dbReference>
<dbReference type="Pfam" id="PF03466">
    <property type="entry name" value="LysR_substrate"/>
    <property type="match status" value="1"/>
</dbReference>
<evidence type="ECO:0000256" key="4">
    <source>
        <dbReference type="ARBA" id="ARBA00023163"/>
    </source>
</evidence>
<dbReference type="InterPro" id="IPR000847">
    <property type="entry name" value="LysR_HTH_N"/>
</dbReference>
<keyword evidence="4" id="KW-0804">Transcription</keyword>
<dbReference type="SUPFAM" id="SSF53850">
    <property type="entry name" value="Periplasmic binding protein-like II"/>
    <property type="match status" value="1"/>
</dbReference>
<dbReference type="InterPro" id="IPR036388">
    <property type="entry name" value="WH-like_DNA-bd_sf"/>
</dbReference>
<reference evidence="6 7" key="2">
    <citation type="submission" date="2020-06" db="EMBL/GenBank/DDBJ databases">
        <title>Polyphasic characterization of a Rahnella strain isolated from tree sap.</title>
        <authorList>
            <person name="Kim I.S."/>
        </authorList>
    </citation>
    <scope>NUCLEOTIDE SEQUENCE [LARGE SCALE GENOMIC DNA]</scope>
    <source>
        <strain evidence="6 7">SAP-1</strain>
    </source>
</reference>
<name>A0A848MIW0_9GAMM</name>
<gene>
    <name evidence="6" type="ORF">GW590_16120</name>
</gene>
<keyword evidence="2" id="KW-0805">Transcription regulation</keyword>
<dbReference type="InterPro" id="IPR005119">
    <property type="entry name" value="LysR_subst-bd"/>
</dbReference>
<evidence type="ECO:0000313" key="6">
    <source>
        <dbReference type="EMBL" id="NMP28388.1"/>
    </source>
</evidence>
<dbReference type="PANTHER" id="PTHR30126:SF4">
    <property type="entry name" value="LYSR FAMILY TRANSCRIPTIONAL REGULATOR"/>
    <property type="match status" value="1"/>
</dbReference>
<evidence type="ECO:0000256" key="3">
    <source>
        <dbReference type="ARBA" id="ARBA00023125"/>
    </source>
</evidence>
<dbReference type="GO" id="GO:0000976">
    <property type="term" value="F:transcription cis-regulatory region binding"/>
    <property type="evidence" value="ECO:0007669"/>
    <property type="project" value="TreeGrafter"/>
</dbReference>
<sequence>MKLSLEALLILDALERHGSFAAAAATLFKTPSALSYTIQKMESDLKIKLLDRSGHRATFTSTGKLMLDKGRVLLQAVSELEQEAQYVESGWESKLTLALDASVPLKVLHPLIDAFYQQHQHTQLHFTQEVLAGTWEALLYHRADIIIGAVREPATRGGIGCLPLGWLEYVFAVAPQHPLARAEEPVPQEILRQYRAVVIQDSSKHSSGADLRILDRQKILTVHDFRGKIDAQIAALGCGFLPRYLAEPYLRSGELIEKVLDAQCHQDMAYLAWNENASGNAAKWWIQQLRDFEGFSALYQRNPL</sequence>
<keyword evidence="7" id="KW-1185">Reference proteome</keyword>
<evidence type="ECO:0000256" key="2">
    <source>
        <dbReference type="ARBA" id="ARBA00023015"/>
    </source>
</evidence>
<dbReference type="AlphaFoldDB" id="A0A848MIW0"/>
<reference evidence="6 7" key="1">
    <citation type="submission" date="2020-01" db="EMBL/GenBank/DDBJ databases">
        <authorList>
            <person name="Lee S.D."/>
        </authorList>
    </citation>
    <scope>NUCLEOTIDE SEQUENCE [LARGE SCALE GENOMIC DNA]</scope>
    <source>
        <strain evidence="6 7">SAP-1</strain>
    </source>
</reference>
<dbReference type="EMBL" id="JAADJU010000008">
    <property type="protein sequence ID" value="NMP28388.1"/>
    <property type="molecule type" value="Genomic_DNA"/>
</dbReference>